<evidence type="ECO:0000259" key="1">
    <source>
        <dbReference type="Pfam" id="PF03109"/>
    </source>
</evidence>
<dbReference type="CDD" id="cd05121">
    <property type="entry name" value="ABC1_ADCK3-like"/>
    <property type="match status" value="1"/>
</dbReference>
<dbReference type="EMBL" id="VRMN01000005">
    <property type="protein sequence ID" value="KAA8494310.1"/>
    <property type="molecule type" value="Genomic_DNA"/>
</dbReference>
<dbReference type="Pfam" id="PF03109">
    <property type="entry name" value="ABC1"/>
    <property type="match status" value="1"/>
</dbReference>
<protein>
    <recommendedName>
        <fullName evidence="1">ABC1 atypical kinase-like domain-containing protein</fullName>
    </recommendedName>
</protein>
<evidence type="ECO:0000313" key="3">
    <source>
        <dbReference type="Proteomes" id="UP000324585"/>
    </source>
</evidence>
<dbReference type="InterPro" id="IPR051130">
    <property type="entry name" value="Mito_struct-func_regulator"/>
</dbReference>
<dbReference type="InterPro" id="IPR004147">
    <property type="entry name" value="ABC1_dom"/>
</dbReference>
<reference evidence="3" key="1">
    <citation type="journal article" date="2019" name="Nat. Commun.">
        <title>Expansion of phycobilisome linker gene families in mesophilic red algae.</title>
        <authorList>
            <person name="Lee J."/>
            <person name="Kim D."/>
            <person name="Bhattacharya D."/>
            <person name="Yoon H.S."/>
        </authorList>
    </citation>
    <scope>NUCLEOTIDE SEQUENCE [LARGE SCALE GENOMIC DNA]</scope>
    <source>
        <strain evidence="3">CCMP 1328</strain>
    </source>
</reference>
<dbReference type="OMA" id="HADCHEG"/>
<feature type="domain" description="ABC1 atypical kinase-like" evidence="1">
    <location>
        <begin position="106"/>
        <end position="351"/>
    </location>
</feature>
<comment type="caution">
    <text evidence="2">The sequence shown here is derived from an EMBL/GenBank/DDBJ whole genome shotgun (WGS) entry which is preliminary data.</text>
</comment>
<dbReference type="InterPro" id="IPR011009">
    <property type="entry name" value="Kinase-like_dom_sf"/>
</dbReference>
<gene>
    <name evidence="2" type="ORF">FVE85_4285</name>
</gene>
<dbReference type="AlphaFoldDB" id="A0A5J4YTP8"/>
<dbReference type="PANTHER" id="PTHR43173">
    <property type="entry name" value="ABC1 FAMILY PROTEIN"/>
    <property type="match status" value="1"/>
</dbReference>
<keyword evidence="3" id="KW-1185">Reference proteome</keyword>
<name>A0A5J4YTP8_PORPP</name>
<dbReference type="SUPFAM" id="SSF56112">
    <property type="entry name" value="Protein kinase-like (PK-like)"/>
    <property type="match status" value="1"/>
</dbReference>
<proteinExistence type="predicted"/>
<evidence type="ECO:0000313" key="2">
    <source>
        <dbReference type="EMBL" id="KAA8494310.1"/>
    </source>
</evidence>
<dbReference type="PANTHER" id="PTHR43173:SF12">
    <property type="entry name" value="PROTEIN KINASE SUPERFAMILY PROTEIN"/>
    <property type="match status" value="1"/>
</dbReference>
<dbReference type="Proteomes" id="UP000324585">
    <property type="component" value="Unassembled WGS sequence"/>
</dbReference>
<organism evidence="2 3">
    <name type="scientific">Porphyridium purpureum</name>
    <name type="common">Red alga</name>
    <name type="synonym">Porphyridium cruentum</name>
    <dbReference type="NCBI Taxonomy" id="35688"/>
    <lineage>
        <taxon>Eukaryota</taxon>
        <taxon>Rhodophyta</taxon>
        <taxon>Bangiophyceae</taxon>
        <taxon>Porphyridiales</taxon>
        <taxon>Porphyridiaceae</taxon>
        <taxon>Porphyridium</taxon>
    </lineage>
</organism>
<accession>A0A5J4YTP8</accession>
<dbReference type="OrthoDB" id="427480at2759"/>
<sequence>MLLPVLAVKGARALLRRMCPALARDMEFWSRVLPIYVQYKMTQQYTQRLVSDADRRDEIWTRKHAWGAKQVYNLCTSMRGFYLKDGQFIGSRADFVPAAWCDELCRLQDRVPPVPFRCIERTLCESFGVNTIQQIFSHVDQRALGSATIAQVHKAEWCGCAVVIKAQYADQEALCRLDLKNLRKLAEFLQSTDFQFFDLISVVCEFEQQIPLEFDFELEARHMHTIATNLARAEICPQLVCIPATVPGLVARRAIVMEYMDGVRITERDTLEQWGIDRLRVVEALGHAYGQMLLVDGLFHADCHEGNVFVLRDNRVALIDFGNVKSINQETRRALCAFYLAMANGDDERTGQLLFAMGIELKGDLNDPSLLSKAALYANGLFDTRPLPLGVEINPFSSRSPLRTAPIKRFPAELFMVLRTMGLLRAFCVQAGVRFAMSRAFEPYAMQGLSSTTTPTKFPTPSKAQRLASRLRRFSLSSP</sequence>